<dbReference type="AlphaFoldDB" id="A0A2H3RUX3"/>
<evidence type="ECO:0000313" key="2">
    <source>
        <dbReference type="EMBL" id="VTT63987.1"/>
    </source>
</evidence>
<feature type="compositionally biased region" description="Basic and acidic residues" evidence="1">
    <location>
        <begin position="107"/>
        <end position="118"/>
    </location>
</feature>
<gene>
    <name evidence="2" type="ORF">C2S_803</name>
</gene>
<evidence type="ECO:0000313" key="3">
    <source>
        <dbReference type="Proteomes" id="UP000760494"/>
    </source>
</evidence>
<organism evidence="2 3">
    <name type="scientific">Fusarium fujikuroi</name>
    <name type="common">Bakanae and foot rot disease fungus</name>
    <name type="synonym">Gibberella fujikuroi</name>
    <dbReference type="NCBI Taxonomy" id="5127"/>
    <lineage>
        <taxon>Eukaryota</taxon>
        <taxon>Fungi</taxon>
        <taxon>Dikarya</taxon>
        <taxon>Ascomycota</taxon>
        <taxon>Pezizomycotina</taxon>
        <taxon>Sordariomycetes</taxon>
        <taxon>Hypocreomycetidae</taxon>
        <taxon>Hypocreales</taxon>
        <taxon>Nectriaceae</taxon>
        <taxon>Fusarium</taxon>
        <taxon>Fusarium fujikuroi species complex</taxon>
    </lineage>
</organism>
<sequence length="311" mass="35647">MTKSPDQALDSVAVFPHSYREGARCIGWAKSQGRQCNRIIGMAKIREHESLMARLNSVPLEHRADHPRLEKAVKLLLCYQHKPTDFDKELEDASQKFRDAAEAAKKAEVAQVKQEKPVPQKRHSILRKPTVQFAAPSPLPVTRRRAELAERSAANSGRPRRRLQASDIPSEPDSESGPESDSSSESESDVGDVVEIHPLEAWERYDSKWKTIDKSGLEEALPVVWQVPWPVTSGKQWHVSKEEVVRFFNNIADEHDKAGCRAIFLHERMRWCSRNVKDTFGRMFYRTTRKDELRMISSVAKEFEKLYSEES</sequence>
<feature type="region of interest" description="Disordered" evidence="1">
    <location>
        <begin position="107"/>
        <end position="191"/>
    </location>
</feature>
<dbReference type="Proteomes" id="UP000760494">
    <property type="component" value="Unassembled WGS sequence"/>
</dbReference>
<name>A0A2H3RUX3_FUSFU</name>
<dbReference type="OrthoDB" id="5106207at2759"/>
<evidence type="ECO:0000256" key="1">
    <source>
        <dbReference type="SAM" id="MobiDB-lite"/>
    </source>
</evidence>
<proteinExistence type="predicted"/>
<comment type="caution">
    <text evidence="2">The sequence shown here is derived from an EMBL/GenBank/DDBJ whole genome shotgun (WGS) entry which is preliminary data.</text>
</comment>
<dbReference type="EMBL" id="CABFJX010000112">
    <property type="protein sequence ID" value="VTT63987.1"/>
    <property type="molecule type" value="Genomic_DNA"/>
</dbReference>
<accession>A0A2H3RUX3</accession>
<feature type="compositionally biased region" description="Acidic residues" evidence="1">
    <location>
        <begin position="170"/>
        <end position="191"/>
    </location>
</feature>
<reference evidence="2" key="1">
    <citation type="submission" date="2019-05" db="EMBL/GenBank/DDBJ databases">
        <authorList>
            <person name="Piombo E."/>
        </authorList>
    </citation>
    <scope>NUCLEOTIDE SEQUENCE</scope>
    <source>
        <strain evidence="2">C2S</strain>
    </source>
</reference>
<protein>
    <submittedName>
        <fullName evidence="2">Uncharacterized protein</fullName>
    </submittedName>
</protein>